<keyword evidence="3" id="KW-1185">Reference proteome</keyword>
<dbReference type="OrthoDB" id="5428890at2759"/>
<dbReference type="EMBL" id="JAFJYH010000038">
    <property type="protein sequence ID" value="KAG4423204.1"/>
    <property type="molecule type" value="Genomic_DNA"/>
</dbReference>
<comment type="caution">
    <text evidence="2">The sequence shown here is derived from an EMBL/GenBank/DDBJ whole genome shotgun (WGS) entry which is preliminary data.</text>
</comment>
<keyword evidence="1" id="KW-1133">Transmembrane helix</keyword>
<keyword evidence="1" id="KW-0472">Membrane</keyword>
<evidence type="ECO:0000313" key="2">
    <source>
        <dbReference type="EMBL" id="KAG4423204.1"/>
    </source>
</evidence>
<proteinExistence type="predicted"/>
<dbReference type="Proteomes" id="UP000664132">
    <property type="component" value="Unassembled WGS sequence"/>
</dbReference>
<organism evidence="2 3">
    <name type="scientific">Cadophora malorum</name>
    <dbReference type="NCBI Taxonomy" id="108018"/>
    <lineage>
        <taxon>Eukaryota</taxon>
        <taxon>Fungi</taxon>
        <taxon>Dikarya</taxon>
        <taxon>Ascomycota</taxon>
        <taxon>Pezizomycotina</taxon>
        <taxon>Leotiomycetes</taxon>
        <taxon>Helotiales</taxon>
        <taxon>Ploettnerulaceae</taxon>
        <taxon>Cadophora</taxon>
    </lineage>
</organism>
<gene>
    <name evidence="2" type="ORF">IFR04_003702</name>
</gene>
<keyword evidence="1" id="KW-0812">Transmembrane</keyword>
<accession>A0A8H8BTI8</accession>
<dbReference type="AlphaFoldDB" id="A0A8H8BTI8"/>
<evidence type="ECO:0000256" key="1">
    <source>
        <dbReference type="SAM" id="Phobius"/>
    </source>
</evidence>
<name>A0A8H8BTI8_9HELO</name>
<sequence>MDSVKPPGLHGLLKDDRNSMGFYTFWFAVIFGTTSVILALACLLVSLLQNWAALHPQSVNGNRSAREAAFEVT</sequence>
<reference evidence="2" key="1">
    <citation type="submission" date="2021-02" db="EMBL/GenBank/DDBJ databases">
        <title>Genome sequence Cadophora malorum strain M34.</title>
        <authorList>
            <person name="Stefanovic E."/>
            <person name="Vu D."/>
            <person name="Scully C."/>
            <person name="Dijksterhuis J."/>
            <person name="Roader J."/>
            <person name="Houbraken J."/>
        </authorList>
    </citation>
    <scope>NUCLEOTIDE SEQUENCE</scope>
    <source>
        <strain evidence="2">M34</strain>
    </source>
</reference>
<evidence type="ECO:0000313" key="3">
    <source>
        <dbReference type="Proteomes" id="UP000664132"/>
    </source>
</evidence>
<feature type="transmembrane region" description="Helical" evidence="1">
    <location>
        <begin position="20"/>
        <end position="48"/>
    </location>
</feature>
<protein>
    <submittedName>
        <fullName evidence="2">Uncharacterized protein</fullName>
    </submittedName>
</protein>